<sequence>MIDIDIKRIDSILEEVVRNMGGKETQLVVVTKKIQAIDPIRFFERAKKLEENRVFWASADGSFCVAGVGEQIEITTTHTNDQQMNHVWNELTKQAVVYNPYNVIGTGLFAIGGMDFDPLSERTALWKNFKPSQFIVPKYFITRHMDSFFYTVSLQVNKSANITELVEELAQVEAELLGGSDENRIAATVAQHQVIEPEQWRDTVQLAVDEIKKDKFRKVVLARELRLKLDKEAEIGSILNRLLTTQPNSYVFAFEKKQDCFLGATPERLVKVEGNQLFSTCLAGTAARGQGEKEDAEIAMTELLNDEKNLEEHGYVVKMIQDAITPYCTDIKIADAPIVLTLKNLQHLYTPVSAQLKKEFTIFDIIYALHPTPALGGVPTDKSLQFIRDYELLDRGWYGAPVGWLDGKQNGEFAVAIRSGLIQGEEASLFAGCGVMKDSDPWKEFEETSIKFLPMLSVLGG</sequence>
<comment type="similarity">
    <text evidence="2">Belongs to the isochorismate synthase family.</text>
</comment>
<dbReference type="GO" id="GO:0008909">
    <property type="term" value="F:isochorismate synthase activity"/>
    <property type="evidence" value="ECO:0007669"/>
    <property type="project" value="UniProtKB-EC"/>
</dbReference>
<evidence type="ECO:0000256" key="3">
    <source>
        <dbReference type="ARBA" id="ARBA00012824"/>
    </source>
</evidence>
<dbReference type="InterPro" id="IPR005801">
    <property type="entry name" value="ADC_synthase"/>
</dbReference>
<proteinExistence type="inferred from homology"/>
<evidence type="ECO:0000313" key="7">
    <source>
        <dbReference type="EMBL" id="XDK31715.1"/>
    </source>
</evidence>
<dbReference type="PANTHER" id="PTHR42839:SF1">
    <property type="entry name" value="ISOCHORISMATE SYNTHASE MENF"/>
    <property type="match status" value="1"/>
</dbReference>
<dbReference type="EC" id="5.4.4.2" evidence="3"/>
<evidence type="ECO:0000256" key="1">
    <source>
        <dbReference type="ARBA" id="ARBA00000799"/>
    </source>
</evidence>
<dbReference type="EMBL" id="CP162599">
    <property type="protein sequence ID" value="XDK31715.1"/>
    <property type="molecule type" value="Genomic_DNA"/>
</dbReference>
<gene>
    <name evidence="7" type="ORF">AB4Y30_11855</name>
</gene>
<dbReference type="Pfam" id="PF00425">
    <property type="entry name" value="Chorismate_bind"/>
    <property type="match status" value="1"/>
</dbReference>
<dbReference type="NCBIfam" id="TIGR00543">
    <property type="entry name" value="isochor_syn"/>
    <property type="match status" value="1"/>
</dbReference>
<dbReference type="InterPro" id="IPR004561">
    <property type="entry name" value="IsoChor_synthase"/>
</dbReference>
<reference evidence="7" key="1">
    <citation type="submission" date="2024-07" db="EMBL/GenBank/DDBJ databases">
        <title>Halotolerant mesophilic bacterium Ornithinibacillus sp. 4-3, sp. nov., isolated from soil.</title>
        <authorList>
            <person name="Sidarenka A.V."/>
            <person name="Guliayeva D.E."/>
            <person name="Leanovich S.I."/>
            <person name="Hileuskaya K.S."/>
            <person name="Akhremchuk A.E."/>
            <person name="Sikolenko M.A."/>
            <person name="Valentovich L.N."/>
        </authorList>
    </citation>
    <scope>NUCLEOTIDE SEQUENCE</scope>
    <source>
        <strain evidence="7">4-3</strain>
    </source>
</reference>
<protein>
    <recommendedName>
        <fullName evidence="3">isochorismate synthase</fullName>
        <ecNumber evidence="3">5.4.4.2</ecNumber>
    </recommendedName>
    <alternativeName>
        <fullName evidence="5">Isochorismate mutase</fullName>
    </alternativeName>
</protein>
<accession>A0AB39HN95</accession>
<evidence type="ECO:0000256" key="2">
    <source>
        <dbReference type="ARBA" id="ARBA00005297"/>
    </source>
</evidence>
<dbReference type="SUPFAM" id="SSF56322">
    <property type="entry name" value="ADC synthase"/>
    <property type="match status" value="1"/>
</dbReference>
<organism evidence="7">
    <name type="scientific">Ornithinibacillus sp. 4-3</name>
    <dbReference type="NCBI Taxonomy" id="3231488"/>
    <lineage>
        <taxon>Bacteria</taxon>
        <taxon>Bacillati</taxon>
        <taxon>Bacillota</taxon>
        <taxon>Bacilli</taxon>
        <taxon>Bacillales</taxon>
        <taxon>Bacillaceae</taxon>
        <taxon>Ornithinibacillus</taxon>
    </lineage>
</organism>
<evidence type="ECO:0000256" key="4">
    <source>
        <dbReference type="ARBA" id="ARBA00023235"/>
    </source>
</evidence>
<dbReference type="PANTHER" id="PTHR42839">
    <property type="entry name" value="ISOCHORISMATE SYNTHASE ENTC"/>
    <property type="match status" value="1"/>
</dbReference>
<comment type="catalytic activity">
    <reaction evidence="1">
        <text>chorismate = isochorismate</text>
        <dbReference type="Rhea" id="RHEA:18985"/>
        <dbReference type="ChEBI" id="CHEBI:29748"/>
        <dbReference type="ChEBI" id="CHEBI:29780"/>
        <dbReference type="EC" id="5.4.4.2"/>
    </reaction>
</comment>
<keyword evidence="4" id="KW-0413">Isomerase</keyword>
<dbReference type="GO" id="GO:0009697">
    <property type="term" value="P:salicylic acid biosynthetic process"/>
    <property type="evidence" value="ECO:0007669"/>
    <property type="project" value="TreeGrafter"/>
</dbReference>
<evidence type="ECO:0000256" key="5">
    <source>
        <dbReference type="ARBA" id="ARBA00041564"/>
    </source>
</evidence>
<dbReference type="AlphaFoldDB" id="A0AB39HN95"/>
<dbReference type="RefSeq" id="WP_368652441.1">
    <property type="nucleotide sequence ID" value="NZ_CP162599.1"/>
</dbReference>
<dbReference type="Gene3D" id="3.60.120.10">
    <property type="entry name" value="Anthranilate synthase"/>
    <property type="match status" value="1"/>
</dbReference>
<dbReference type="InterPro" id="IPR015890">
    <property type="entry name" value="Chorismate_C"/>
</dbReference>
<feature type="domain" description="Chorismate-utilising enzyme C-terminal" evidence="6">
    <location>
        <begin position="197"/>
        <end position="451"/>
    </location>
</feature>
<name>A0AB39HN95_9BACI</name>
<evidence type="ECO:0000259" key="6">
    <source>
        <dbReference type="Pfam" id="PF00425"/>
    </source>
</evidence>